<dbReference type="GO" id="GO:0005737">
    <property type="term" value="C:cytoplasm"/>
    <property type="evidence" value="ECO:0007669"/>
    <property type="project" value="TreeGrafter"/>
</dbReference>
<evidence type="ECO:0000313" key="6">
    <source>
        <dbReference type="Proteomes" id="UP000193922"/>
    </source>
</evidence>
<dbReference type="SMART" id="SM00806">
    <property type="entry name" value="AIP3"/>
    <property type="match status" value="1"/>
</dbReference>
<dbReference type="AlphaFoldDB" id="A0A1Y1W8I4"/>
<keyword evidence="1 2" id="KW-0175">Coiled coil</keyword>
<evidence type="ECO:0000313" key="5">
    <source>
        <dbReference type="EMBL" id="ORX69705.1"/>
    </source>
</evidence>
<protein>
    <submittedName>
        <fullName evidence="5">Actin interacting protein 3</fullName>
    </submittedName>
</protein>
<dbReference type="PANTHER" id="PTHR22741:SF10">
    <property type="entry name" value="COILED-COIL DOMAIN-CONTAINING PROTEIN CG32809"/>
    <property type="match status" value="1"/>
</dbReference>
<dbReference type="GO" id="GO:0051286">
    <property type="term" value="C:cell tip"/>
    <property type="evidence" value="ECO:0007669"/>
    <property type="project" value="TreeGrafter"/>
</dbReference>
<gene>
    <name evidence="5" type="ORF">DL89DRAFT_223661</name>
</gene>
<feature type="domain" description="Actin interacting protein 3 C-terminal" evidence="4">
    <location>
        <begin position="1"/>
        <end position="240"/>
    </location>
</feature>
<keyword evidence="6" id="KW-1185">Reference proteome</keyword>
<dbReference type="PANTHER" id="PTHR22741">
    <property type="entry name" value="P140CAP/SNIP-RELATED"/>
    <property type="match status" value="1"/>
</dbReference>
<sequence length="275" mass="31324">MQRLRDDVGSHPSVLRKRIESGKDRLKTEYRSLNARFEDADAMVQEMRKDVTQRGSIPSAQLLRKASDELAAVAQGSEALVAFINETRADWKLTWEEELQNILKEQSFVKDVEQMLGELLDDARHLDGVLDKLEQVVDLRVRERASDSYVPAAATKFIDVVSPDDAPDAKQGLLRQITCVDVDHERRLDALRAAEKLRQQELAAKVNEFDQELADFVGQRKLRKTGGTEELERKRMEKENEVLKEMMKSVEEAEQARRAKIAQRKAAKQARQGAS</sequence>
<dbReference type="InterPro" id="IPR005613">
    <property type="entry name" value="AIP3_C"/>
</dbReference>
<dbReference type="InterPro" id="IPR022782">
    <property type="entry name" value="AIP3-like_C"/>
</dbReference>
<dbReference type="GeneID" id="63801300"/>
<dbReference type="InterPro" id="IPR051825">
    <property type="entry name" value="SRCIN1"/>
</dbReference>
<feature type="coiled-coil region" evidence="2">
    <location>
        <begin position="16"/>
        <end position="50"/>
    </location>
</feature>
<feature type="region of interest" description="Disordered" evidence="3">
    <location>
        <begin position="254"/>
        <end position="275"/>
    </location>
</feature>
<name>A0A1Y1W8I4_9FUNG</name>
<accession>A0A1Y1W8I4</accession>
<evidence type="ECO:0000256" key="3">
    <source>
        <dbReference type="SAM" id="MobiDB-lite"/>
    </source>
</evidence>
<dbReference type="OrthoDB" id="783096at2759"/>
<reference evidence="5 6" key="1">
    <citation type="submission" date="2016-07" db="EMBL/GenBank/DDBJ databases">
        <title>Pervasive Adenine N6-methylation of Active Genes in Fungi.</title>
        <authorList>
            <consortium name="DOE Joint Genome Institute"/>
            <person name="Mondo S.J."/>
            <person name="Dannebaum R.O."/>
            <person name="Kuo R.C."/>
            <person name="Labutti K."/>
            <person name="Haridas S."/>
            <person name="Kuo A."/>
            <person name="Salamov A."/>
            <person name="Ahrendt S.R."/>
            <person name="Lipzen A."/>
            <person name="Sullivan W."/>
            <person name="Andreopoulos W.B."/>
            <person name="Clum A."/>
            <person name="Lindquist E."/>
            <person name="Daum C."/>
            <person name="Ramamoorthy G.K."/>
            <person name="Gryganskyi A."/>
            <person name="Culley D."/>
            <person name="Magnuson J.K."/>
            <person name="James T.Y."/>
            <person name="O'Malley M.A."/>
            <person name="Stajich J.E."/>
            <person name="Spatafora J.W."/>
            <person name="Visel A."/>
            <person name="Grigoriev I.V."/>
        </authorList>
    </citation>
    <scope>NUCLEOTIDE SEQUENCE [LARGE SCALE GENOMIC DNA]</scope>
    <source>
        <strain evidence="5 6">ATCC 12442</strain>
    </source>
</reference>
<dbReference type="RefSeq" id="XP_040743393.1">
    <property type="nucleotide sequence ID" value="XM_040884652.1"/>
</dbReference>
<comment type="caution">
    <text evidence="5">The sequence shown here is derived from an EMBL/GenBank/DDBJ whole genome shotgun (WGS) entry which is preliminary data.</text>
</comment>
<dbReference type="GO" id="GO:0005519">
    <property type="term" value="F:cytoskeletal regulatory protein binding"/>
    <property type="evidence" value="ECO:0007669"/>
    <property type="project" value="InterPro"/>
</dbReference>
<evidence type="ECO:0000256" key="2">
    <source>
        <dbReference type="SAM" id="Coils"/>
    </source>
</evidence>
<evidence type="ECO:0000256" key="1">
    <source>
        <dbReference type="ARBA" id="ARBA00023054"/>
    </source>
</evidence>
<proteinExistence type="predicted"/>
<dbReference type="GO" id="GO:0030010">
    <property type="term" value="P:establishment of cell polarity"/>
    <property type="evidence" value="ECO:0007669"/>
    <property type="project" value="TreeGrafter"/>
</dbReference>
<dbReference type="Proteomes" id="UP000193922">
    <property type="component" value="Unassembled WGS sequence"/>
</dbReference>
<evidence type="ECO:0000259" key="4">
    <source>
        <dbReference type="SMART" id="SM00806"/>
    </source>
</evidence>
<organism evidence="5 6">
    <name type="scientific">Linderina pennispora</name>
    <dbReference type="NCBI Taxonomy" id="61395"/>
    <lineage>
        <taxon>Eukaryota</taxon>
        <taxon>Fungi</taxon>
        <taxon>Fungi incertae sedis</taxon>
        <taxon>Zoopagomycota</taxon>
        <taxon>Kickxellomycotina</taxon>
        <taxon>Kickxellomycetes</taxon>
        <taxon>Kickxellales</taxon>
        <taxon>Kickxellaceae</taxon>
        <taxon>Linderina</taxon>
    </lineage>
</organism>
<dbReference type="STRING" id="61395.A0A1Y1W8I4"/>
<dbReference type="EMBL" id="MCFD01000007">
    <property type="protein sequence ID" value="ORX69705.1"/>
    <property type="molecule type" value="Genomic_DNA"/>
</dbReference>
<feature type="compositionally biased region" description="Basic residues" evidence="3">
    <location>
        <begin position="258"/>
        <end position="268"/>
    </location>
</feature>
<dbReference type="Gene3D" id="1.20.58.1540">
    <property type="entry name" value="Actin interacting protein 3, C-terminal domain"/>
    <property type="match status" value="1"/>
</dbReference>
<dbReference type="Pfam" id="PF03915">
    <property type="entry name" value="AIP3"/>
    <property type="match status" value="1"/>
</dbReference>